<name>K0QY41_THAOC</name>
<organism evidence="2 3">
    <name type="scientific">Thalassiosira oceanica</name>
    <name type="common">Marine diatom</name>
    <dbReference type="NCBI Taxonomy" id="159749"/>
    <lineage>
        <taxon>Eukaryota</taxon>
        <taxon>Sar</taxon>
        <taxon>Stramenopiles</taxon>
        <taxon>Ochrophyta</taxon>
        <taxon>Bacillariophyta</taxon>
        <taxon>Coscinodiscophyceae</taxon>
        <taxon>Thalassiosirophycidae</taxon>
        <taxon>Thalassiosirales</taxon>
        <taxon>Thalassiosiraceae</taxon>
        <taxon>Thalassiosira</taxon>
    </lineage>
</organism>
<comment type="caution">
    <text evidence="2">The sequence shown here is derived from an EMBL/GenBank/DDBJ whole genome shotgun (WGS) entry which is preliminary data.</text>
</comment>
<accession>K0QY41</accession>
<dbReference type="Proteomes" id="UP000266841">
    <property type="component" value="Unassembled WGS sequence"/>
</dbReference>
<keyword evidence="3" id="KW-1185">Reference proteome</keyword>
<sequence>MSELNHLRKKPPDDGGLLLDTKDRRHKMESEECGVIFYIGPEETSQQASKHGVKLLDDLSMQPRKKGSVWQRKVVNGNRYACKSKLCVKIFIVMQRLKMHGKRQSVSECTEGQIKPKTFYTSHKGHCQCNVFGQVPEDVVAPSSMTEVLCSSVAVQRPFAHLYSWSGGQHTAAVRETKDDERGSWERMWIRRIGRNRIKKLTRAEFMWM</sequence>
<dbReference type="EMBL" id="AGNL01050841">
    <property type="protein sequence ID" value="EJK43638.1"/>
    <property type="molecule type" value="Genomic_DNA"/>
</dbReference>
<dbReference type="AlphaFoldDB" id="K0QY41"/>
<gene>
    <name evidence="2" type="ORF">THAOC_37899</name>
</gene>
<reference evidence="2 3" key="1">
    <citation type="journal article" date="2012" name="Genome Biol.">
        <title>Genome and low-iron response of an oceanic diatom adapted to chronic iron limitation.</title>
        <authorList>
            <person name="Lommer M."/>
            <person name="Specht M."/>
            <person name="Roy A.S."/>
            <person name="Kraemer L."/>
            <person name="Andreson R."/>
            <person name="Gutowska M.A."/>
            <person name="Wolf J."/>
            <person name="Bergner S.V."/>
            <person name="Schilhabel M.B."/>
            <person name="Klostermeier U.C."/>
            <person name="Beiko R.G."/>
            <person name="Rosenstiel P."/>
            <person name="Hippler M."/>
            <person name="Laroche J."/>
        </authorList>
    </citation>
    <scope>NUCLEOTIDE SEQUENCE [LARGE SCALE GENOMIC DNA]</scope>
    <source>
        <strain evidence="2 3">CCMP1005</strain>
    </source>
</reference>
<evidence type="ECO:0000313" key="3">
    <source>
        <dbReference type="Proteomes" id="UP000266841"/>
    </source>
</evidence>
<feature type="region of interest" description="Disordered" evidence="1">
    <location>
        <begin position="1"/>
        <end position="23"/>
    </location>
</feature>
<proteinExistence type="predicted"/>
<evidence type="ECO:0000256" key="1">
    <source>
        <dbReference type="SAM" id="MobiDB-lite"/>
    </source>
</evidence>
<evidence type="ECO:0000313" key="2">
    <source>
        <dbReference type="EMBL" id="EJK43638.1"/>
    </source>
</evidence>
<protein>
    <submittedName>
        <fullName evidence="2">Uncharacterized protein</fullName>
    </submittedName>
</protein>